<dbReference type="Proteomes" id="UP000231469">
    <property type="component" value="Unassembled WGS sequence"/>
</dbReference>
<name>A0A2M7VLE8_9BACT</name>
<dbReference type="InterPro" id="IPR043714">
    <property type="entry name" value="DUF5655"/>
</dbReference>
<dbReference type="EMBL" id="PFPS01000001">
    <property type="protein sequence ID" value="PJA02576.1"/>
    <property type="molecule type" value="Genomic_DNA"/>
</dbReference>
<organism evidence="2 3">
    <name type="scientific">bacterium (Candidatus Gribaldobacteria) CG_4_10_14_0_2_um_filter_36_18</name>
    <dbReference type="NCBI Taxonomy" id="2014264"/>
    <lineage>
        <taxon>Bacteria</taxon>
        <taxon>Candidatus Gribaldobacteria</taxon>
    </lineage>
</organism>
<feature type="domain" description="DUF5655" evidence="1">
    <location>
        <begin position="4"/>
        <end position="95"/>
    </location>
</feature>
<dbReference type="Pfam" id="PF18899">
    <property type="entry name" value="DUF5655"/>
    <property type="match status" value="1"/>
</dbReference>
<sequence>QEKFKELREKILELPNTLERAEQKSSISYRTTKCFANFTFRRNSIDLLLRQPKYNDPKNLVRDVTSFEWGYRGLVKIDTKSDSSYIINLIKQSYEETL</sequence>
<comment type="caution">
    <text evidence="2">The sequence shown here is derived from an EMBL/GenBank/DDBJ whole genome shotgun (WGS) entry which is preliminary data.</text>
</comment>
<evidence type="ECO:0000313" key="2">
    <source>
        <dbReference type="EMBL" id="PJA02576.1"/>
    </source>
</evidence>
<proteinExistence type="predicted"/>
<evidence type="ECO:0000259" key="1">
    <source>
        <dbReference type="Pfam" id="PF18899"/>
    </source>
</evidence>
<dbReference type="AlphaFoldDB" id="A0A2M7VLE8"/>
<protein>
    <recommendedName>
        <fullName evidence="1">DUF5655 domain-containing protein</fullName>
    </recommendedName>
</protein>
<accession>A0A2M7VLE8</accession>
<evidence type="ECO:0000313" key="3">
    <source>
        <dbReference type="Proteomes" id="UP000231469"/>
    </source>
</evidence>
<reference evidence="3" key="1">
    <citation type="submission" date="2017-09" db="EMBL/GenBank/DDBJ databases">
        <title>Depth-based differentiation of microbial function through sediment-hosted aquifers and enrichment of novel symbionts in the deep terrestrial subsurface.</title>
        <authorList>
            <person name="Probst A.J."/>
            <person name="Ladd B."/>
            <person name="Jarett J.K."/>
            <person name="Geller-Mcgrath D.E."/>
            <person name="Sieber C.M.K."/>
            <person name="Emerson J.B."/>
            <person name="Anantharaman K."/>
            <person name="Thomas B.C."/>
            <person name="Malmstrom R."/>
            <person name="Stieglmeier M."/>
            <person name="Klingl A."/>
            <person name="Woyke T."/>
            <person name="Ryan C.M."/>
            <person name="Banfield J.F."/>
        </authorList>
    </citation>
    <scope>NUCLEOTIDE SEQUENCE [LARGE SCALE GENOMIC DNA]</scope>
</reference>
<gene>
    <name evidence="2" type="ORF">COX73_00005</name>
</gene>
<feature type="non-terminal residue" evidence="2">
    <location>
        <position position="1"/>
    </location>
</feature>